<keyword evidence="1" id="KW-0812">Transmembrane</keyword>
<dbReference type="eggNOG" id="COG1018">
    <property type="taxonomic scope" value="Bacteria"/>
</dbReference>
<proteinExistence type="predicted"/>
<sequence length="151" mass="16027">MPKILHPVAGALAMILIGTFWLSTVVSELSGDPAFIQTVKTAIPWGFLLLVPAIATAGGTGVVLSKGRTGGLPGVKLKRMPFIAANGLFILIPAAFFLAAKARGGDFDTTFYIVQALELIAGLGNIILLGLNMRDGFRMKGRFRKHPVIKP</sequence>
<evidence type="ECO:0000313" key="2">
    <source>
        <dbReference type="EMBL" id="KCZ54170.1"/>
    </source>
</evidence>
<dbReference type="Proteomes" id="UP000027037">
    <property type="component" value="Unassembled WGS sequence"/>
</dbReference>
<evidence type="ECO:0000256" key="1">
    <source>
        <dbReference type="SAM" id="Phobius"/>
    </source>
</evidence>
<organism evidence="2 3">
    <name type="scientific">Hyphomonas beringensis</name>
    <dbReference type="NCBI Taxonomy" id="1280946"/>
    <lineage>
        <taxon>Bacteria</taxon>
        <taxon>Pseudomonadati</taxon>
        <taxon>Pseudomonadota</taxon>
        <taxon>Alphaproteobacteria</taxon>
        <taxon>Hyphomonadales</taxon>
        <taxon>Hyphomonadaceae</taxon>
        <taxon>Hyphomonas</taxon>
    </lineage>
</organism>
<dbReference type="PATRIC" id="fig|1280946.3.peg.2124"/>
<reference evidence="2 3" key="1">
    <citation type="journal article" date="2014" name="Antonie Van Leeuwenhoek">
        <title>Hyphomonas beringensis sp. nov. and Hyphomonas chukchiensis sp. nov., isolated from surface seawater of the Bering Sea and Chukchi Sea.</title>
        <authorList>
            <person name="Li C."/>
            <person name="Lai Q."/>
            <person name="Li G."/>
            <person name="Dong C."/>
            <person name="Wang J."/>
            <person name="Liao Y."/>
            <person name="Shao Z."/>
        </authorList>
    </citation>
    <scope>NUCLEOTIDE SEQUENCE [LARGE SCALE GENOMIC DNA]</scope>
    <source>
        <strain evidence="2 3">25B14_1</strain>
    </source>
</reference>
<gene>
    <name evidence="2" type="ORF">HY29_15620</name>
</gene>
<keyword evidence="1" id="KW-1133">Transmembrane helix</keyword>
<dbReference type="RefSeq" id="WP_034796600.1">
    <property type="nucleotide sequence ID" value="NZ_AWFF01000042.1"/>
</dbReference>
<feature type="transmembrane region" description="Helical" evidence="1">
    <location>
        <begin position="80"/>
        <end position="100"/>
    </location>
</feature>
<accession>A0A062UDJ6</accession>
<name>A0A062UDJ6_9PROT</name>
<keyword evidence="1" id="KW-0472">Membrane</keyword>
<keyword evidence="3" id="KW-1185">Reference proteome</keyword>
<dbReference type="STRING" id="1280946.HY29_15620"/>
<dbReference type="EMBL" id="AWFF01000042">
    <property type="protein sequence ID" value="KCZ54170.1"/>
    <property type="molecule type" value="Genomic_DNA"/>
</dbReference>
<evidence type="ECO:0000313" key="3">
    <source>
        <dbReference type="Proteomes" id="UP000027037"/>
    </source>
</evidence>
<dbReference type="OrthoDB" id="5195601at2"/>
<feature type="transmembrane region" description="Helical" evidence="1">
    <location>
        <begin position="112"/>
        <end position="132"/>
    </location>
</feature>
<dbReference type="AlphaFoldDB" id="A0A062UDJ6"/>
<feature type="transmembrane region" description="Helical" evidence="1">
    <location>
        <begin position="43"/>
        <end position="64"/>
    </location>
</feature>
<protein>
    <submittedName>
        <fullName evidence="2">Uncharacterized protein</fullName>
    </submittedName>
</protein>
<comment type="caution">
    <text evidence="2">The sequence shown here is derived from an EMBL/GenBank/DDBJ whole genome shotgun (WGS) entry which is preliminary data.</text>
</comment>